<dbReference type="InterPro" id="IPR029044">
    <property type="entry name" value="Nucleotide-diphossugar_trans"/>
</dbReference>
<dbReference type="EMBL" id="AVFL01000023">
    <property type="protein sequence ID" value="EWY37775.1"/>
    <property type="molecule type" value="Genomic_DNA"/>
</dbReference>
<organism evidence="5 6">
    <name type="scientific">Skermanella stibiiresistens SB22</name>
    <dbReference type="NCBI Taxonomy" id="1385369"/>
    <lineage>
        <taxon>Bacteria</taxon>
        <taxon>Pseudomonadati</taxon>
        <taxon>Pseudomonadota</taxon>
        <taxon>Alphaproteobacteria</taxon>
        <taxon>Rhodospirillales</taxon>
        <taxon>Azospirillaceae</taxon>
        <taxon>Skermanella</taxon>
    </lineage>
</organism>
<evidence type="ECO:0000256" key="3">
    <source>
        <dbReference type="ARBA" id="ARBA00022679"/>
    </source>
</evidence>
<keyword evidence="3 5" id="KW-0808">Transferase</keyword>
<sequence length="333" mass="36399">MSANPMFVAPFDAKSDATSHAERLAVSVIIPTFKRHQDLDRCLGALAAQTLAPCRVVVVVRDEDPESRMVAERFAGRLPLRIATVAITGQIAAINTGLDHADGDVVAVTDDDAAPHADWVERIEHAFRTNPRAGAVGGRDRVFAGDVLEDGAEPVVGKLEWTGRVIGNHHIGVGDAREVDILKGVNWSFRRAAIEGMRLNQRLRGKGAQVNNEIDFCLRLRRAGWRMIYDPKIAVDHFPGVRHDADRRGKTYFHPVAKSDAAYNYAISVMGHFSPARRAAFAAWALLVGTRDYPGVAQWARLLISGDDHATPKLLATARGQIAGLRDWRGSPS</sequence>
<dbReference type="STRING" id="1385369.N825_09345"/>
<dbReference type="PANTHER" id="PTHR43179">
    <property type="entry name" value="RHAMNOSYLTRANSFERASE WBBL"/>
    <property type="match status" value="1"/>
</dbReference>
<keyword evidence="6" id="KW-1185">Reference proteome</keyword>
<name>W9GV55_9PROT</name>
<keyword evidence="2" id="KW-0328">Glycosyltransferase</keyword>
<dbReference type="Gene3D" id="3.90.550.10">
    <property type="entry name" value="Spore Coat Polysaccharide Biosynthesis Protein SpsA, Chain A"/>
    <property type="match status" value="1"/>
</dbReference>
<accession>W9GV55</accession>
<proteinExistence type="inferred from homology"/>
<dbReference type="RefSeq" id="WP_198038893.1">
    <property type="nucleotide sequence ID" value="NZ_AVFL01000023.1"/>
</dbReference>
<evidence type="ECO:0000313" key="5">
    <source>
        <dbReference type="EMBL" id="EWY37775.1"/>
    </source>
</evidence>
<feature type="domain" description="Glycosyltransferase 2-like" evidence="4">
    <location>
        <begin position="27"/>
        <end position="193"/>
    </location>
</feature>
<gene>
    <name evidence="5" type="ORF">N825_09345</name>
</gene>
<protein>
    <submittedName>
        <fullName evidence="5">Glycosyl transferase</fullName>
    </submittedName>
</protein>
<evidence type="ECO:0000256" key="2">
    <source>
        <dbReference type="ARBA" id="ARBA00022676"/>
    </source>
</evidence>
<dbReference type="GO" id="GO:0016757">
    <property type="term" value="F:glycosyltransferase activity"/>
    <property type="evidence" value="ECO:0007669"/>
    <property type="project" value="UniProtKB-KW"/>
</dbReference>
<dbReference type="SUPFAM" id="SSF53448">
    <property type="entry name" value="Nucleotide-diphospho-sugar transferases"/>
    <property type="match status" value="1"/>
</dbReference>
<evidence type="ECO:0000256" key="1">
    <source>
        <dbReference type="ARBA" id="ARBA00006739"/>
    </source>
</evidence>
<reference evidence="5 6" key="1">
    <citation type="submission" date="2013-08" db="EMBL/GenBank/DDBJ databases">
        <title>The genome sequence of Skermanella stibiiresistens.</title>
        <authorList>
            <person name="Zhu W."/>
            <person name="Wang G."/>
        </authorList>
    </citation>
    <scope>NUCLEOTIDE SEQUENCE [LARGE SCALE GENOMIC DNA]</scope>
    <source>
        <strain evidence="5 6">SB22</strain>
    </source>
</reference>
<comment type="similarity">
    <text evidence="1">Belongs to the glycosyltransferase 2 family.</text>
</comment>
<evidence type="ECO:0000259" key="4">
    <source>
        <dbReference type="Pfam" id="PF00535"/>
    </source>
</evidence>
<dbReference type="AlphaFoldDB" id="W9GV55"/>
<dbReference type="Pfam" id="PF00535">
    <property type="entry name" value="Glycos_transf_2"/>
    <property type="match status" value="1"/>
</dbReference>
<dbReference type="Proteomes" id="UP000019486">
    <property type="component" value="Unassembled WGS sequence"/>
</dbReference>
<evidence type="ECO:0000313" key="6">
    <source>
        <dbReference type="Proteomes" id="UP000019486"/>
    </source>
</evidence>
<dbReference type="PANTHER" id="PTHR43179:SF12">
    <property type="entry name" value="GALACTOFURANOSYLTRANSFERASE GLFT2"/>
    <property type="match status" value="1"/>
</dbReference>
<dbReference type="CDD" id="cd00761">
    <property type="entry name" value="Glyco_tranf_GTA_type"/>
    <property type="match status" value="1"/>
</dbReference>
<dbReference type="InterPro" id="IPR001173">
    <property type="entry name" value="Glyco_trans_2-like"/>
</dbReference>
<comment type="caution">
    <text evidence="5">The sequence shown here is derived from an EMBL/GenBank/DDBJ whole genome shotgun (WGS) entry which is preliminary data.</text>
</comment>